<sequence>MEYSSIGADLIDGLNKGNQNSLKSIFTLFYKPLLYFSMQYVKNHQVAYFAIGNP</sequence>
<comment type="caution">
    <text evidence="1">The sequence shown here is derived from an EMBL/GenBank/DDBJ whole genome shotgun (WGS) entry which is preliminary data.</text>
</comment>
<evidence type="ECO:0000313" key="1">
    <source>
        <dbReference type="EMBL" id="HIX54096.1"/>
    </source>
</evidence>
<organism evidence="1 2">
    <name type="scientific">Candidatus Sphingobacterium stercoripullorum</name>
    <dbReference type="NCBI Taxonomy" id="2838759"/>
    <lineage>
        <taxon>Bacteria</taxon>
        <taxon>Pseudomonadati</taxon>
        <taxon>Bacteroidota</taxon>
        <taxon>Sphingobacteriia</taxon>
        <taxon>Sphingobacteriales</taxon>
        <taxon>Sphingobacteriaceae</taxon>
        <taxon>Sphingobacterium</taxon>
    </lineage>
</organism>
<reference evidence="1" key="1">
    <citation type="journal article" date="2021" name="PeerJ">
        <title>Extensive microbial diversity within the chicken gut microbiome revealed by metagenomics and culture.</title>
        <authorList>
            <person name="Gilroy R."/>
            <person name="Ravi A."/>
            <person name="Getino M."/>
            <person name="Pursley I."/>
            <person name="Horton D.L."/>
            <person name="Alikhan N.F."/>
            <person name="Baker D."/>
            <person name="Gharbi K."/>
            <person name="Hall N."/>
            <person name="Watson M."/>
            <person name="Adriaenssens E.M."/>
            <person name="Foster-Nyarko E."/>
            <person name="Jarju S."/>
            <person name="Secka A."/>
            <person name="Antonio M."/>
            <person name="Oren A."/>
            <person name="Chaudhuri R.R."/>
            <person name="La Ragione R."/>
            <person name="Hildebrand F."/>
            <person name="Pallen M.J."/>
        </authorList>
    </citation>
    <scope>NUCLEOTIDE SEQUENCE</scope>
    <source>
        <strain evidence="1">1719</strain>
    </source>
</reference>
<protein>
    <submittedName>
        <fullName evidence="1">Uncharacterized protein</fullName>
    </submittedName>
</protein>
<reference evidence="1" key="2">
    <citation type="submission" date="2021-04" db="EMBL/GenBank/DDBJ databases">
        <authorList>
            <person name="Gilroy R."/>
        </authorList>
    </citation>
    <scope>NUCLEOTIDE SEQUENCE</scope>
    <source>
        <strain evidence="1">1719</strain>
    </source>
</reference>
<dbReference type="EMBL" id="DXEZ01000104">
    <property type="protein sequence ID" value="HIX54096.1"/>
    <property type="molecule type" value="Genomic_DNA"/>
</dbReference>
<gene>
    <name evidence="1" type="ORF">H9853_03655</name>
</gene>
<name>A0A9D1W7H2_9SPHI</name>
<evidence type="ECO:0000313" key="2">
    <source>
        <dbReference type="Proteomes" id="UP000824156"/>
    </source>
</evidence>
<proteinExistence type="predicted"/>
<accession>A0A9D1W7H2</accession>
<dbReference type="AlphaFoldDB" id="A0A9D1W7H2"/>
<dbReference type="Proteomes" id="UP000824156">
    <property type="component" value="Unassembled WGS sequence"/>
</dbReference>